<sequence length="128" mass="14898">MSTVMDTVVVPTAYKEYKEVEARLAEIEEEYRKSVKMKSKSAKEQAQRKRMRSLREMRDEAMAVAVVPQYRMWTPALLNQLDMLVSELWEGGNIEYIGLPHPHHAKGKYVNSRRYAEVRISARISILV</sequence>
<feature type="coiled-coil region" evidence="1">
    <location>
        <begin position="10"/>
        <end position="37"/>
    </location>
</feature>
<organism evidence="2 3">
    <name type="scientific">Hermanssonia centrifuga</name>
    <dbReference type="NCBI Taxonomy" id="98765"/>
    <lineage>
        <taxon>Eukaryota</taxon>
        <taxon>Fungi</taxon>
        <taxon>Dikarya</taxon>
        <taxon>Basidiomycota</taxon>
        <taxon>Agaricomycotina</taxon>
        <taxon>Agaricomycetes</taxon>
        <taxon>Polyporales</taxon>
        <taxon>Meruliaceae</taxon>
        <taxon>Hermanssonia</taxon>
    </lineage>
</organism>
<comment type="caution">
    <text evidence="2">The sequence shown here is derived from an EMBL/GenBank/DDBJ whole genome shotgun (WGS) entry which is preliminary data.</text>
</comment>
<protein>
    <submittedName>
        <fullName evidence="2">Uncharacterized protein</fullName>
    </submittedName>
</protein>
<reference evidence="2 3" key="1">
    <citation type="submission" date="2018-02" db="EMBL/GenBank/DDBJ databases">
        <title>Genome sequence of the basidiomycete white-rot fungus Phlebia centrifuga.</title>
        <authorList>
            <person name="Granchi Z."/>
            <person name="Peng M."/>
            <person name="de Vries R.P."/>
            <person name="Hilden K."/>
            <person name="Makela M.R."/>
            <person name="Grigoriev I."/>
            <person name="Riley R."/>
        </authorList>
    </citation>
    <scope>NUCLEOTIDE SEQUENCE [LARGE SCALE GENOMIC DNA]</scope>
    <source>
        <strain evidence="2 3">FBCC195</strain>
    </source>
</reference>
<evidence type="ECO:0000313" key="2">
    <source>
        <dbReference type="EMBL" id="PSR79075.1"/>
    </source>
</evidence>
<keyword evidence="3" id="KW-1185">Reference proteome</keyword>
<evidence type="ECO:0000313" key="3">
    <source>
        <dbReference type="Proteomes" id="UP000186601"/>
    </source>
</evidence>
<dbReference type="EMBL" id="MLYV02000711">
    <property type="protein sequence ID" value="PSR79075.1"/>
    <property type="molecule type" value="Genomic_DNA"/>
</dbReference>
<accession>A0A2R6NXC1</accession>
<evidence type="ECO:0000256" key="1">
    <source>
        <dbReference type="SAM" id="Coils"/>
    </source>
</evidence>
<name>A0A2R6NXC1_9APHY</name>
<proteinExistence type="predicted"/>
<dbReference type="AlphaFoldDB" id="A0A2R6NXC1"/>
<gene>
    <name evidence="2" type="ORF">PHLCEN_2v7161</name>
</gene>
<keyword evidence="1" id="KW-0175">Coiled coil</keyword>
<dbReference type="Proteomes" id="UP000186601">
    <property type="component" value="Unassembled WGS sequence"/>
</dbReference>